<name>A0A2P7R955_9GAMM</name>
<dbReference type="AlphaFoldDB" id="A0A2P7R955"/>
<dbReference type="RefSeq" id="WP_106729365.1">
    <property type="nucleotide sequence ID" value="NZ_PXYG01000002.1"/>
</dbReference>
<dbReference type="SMART" id="SM00782">
    <property type="entry name" value="PhnA_Zn_Ribbon"/>
    <property type="match status" value="1"/>
</dbReference>
<dbReference type="Pfam" id="PF03831">
    <property type="entry name" value="YjdM"/>
    <property type="match status" value="1"/>
</dbReference>
<evidence type="ECO:0000313" key="2">
    <source>
        <dbReference type="EMBL" id="PSJ46755.1"/>
    </source>
</evidence>
<comment type="caution">
    <text evidence="2">The sequence shown here is derived from an EMBL/GenBank/DDBJ whole genome shotgun (WGS) entry which is preliminary data.</text>
</comment>
<reference evidence="2 3" key="1">
    <citation type="submission" date="2018-03" db="EMBL/GenBank/DDBJ databases">
        <title>The draft genome of Zobellella sp. 59N8.</title>
        <authorList>
            <person name="Liu L."/>
            <person name="Li L."/>
            <person name="Zhang X."/>
            <person name="Liang L."/>
            <person name="Wang T."/>
        </authorList>
    </citation>
    <scope>NUCLEOTIDE SEQUENCE [LARGE SCALE GENOMIC DNA]</scope>
    <source>
        <strain evidence="2 3">59N8</strain>
    </source>
</reference>
<dbReference type="InterPro" id="IPR013988">
    <property type="entry name" value="YjdM_C"/>
</dbReference>
<dbReference type="Proteomes" id="UP000240243">
    <property type="component" value="Unassembled WGS sequence"/>
</dbReference>
<dbReference type="Gene3D" id="2.30.30.40">
    <property type="entry name" value="SH3 Domains"/>
    <property type="match status" value="1"/>
</dbReference>
<sequence>MTIEQQLQQRGGDRCELCGGGGEQLQLHAVAPRAADSADHCALLCAHCQAELDGPQDHNHWRCLNDSMWSPVPAVQVLAWRTLKKLSGEVWARDLLDMLYLEPEVQQWAEDGLAAEEDDSEPTFDSNGTRLQAGDAVTLIKDLEVKGAGFTAKRGTLVKNISLTNNPEHIEGKVNGVQIVLVAKFLKKA</sequence>
<protein>
    <submittedName>
        <fullName evidence="2">PhnA domain protein</fullName>
    </submittedName>
</protein>
<evidence type="ECO:0000313" key="3">
    <source>
        <dbReference type="Proteomes" id="UP000240243"/>
    </source>
</evidence>
<keyword evidence="3" id="KW-1185">Reference proteome</keyword>
<dbReference type="PANTHER" id="PTHR30305">
    <property type="entry name" value="PROTEIN YJDM-RELATED"/>
    <property type="match status" value="1"/>
</dbReference>
<proteinExistence type="predicted"/>
<accession>A0A2P7R955</accession>
<dbReference type="SUPFAM" id="SSF82057">
    <property type="entry name" value="Prokaryotic SH3-related domain"/>
    <property type="match status" value="1"/>
</dbReference>
<dbReference type="PANTHER" id="PTHR30305:SF3">
    <property type="entry name" value="PROTEIN YJDM"/>
    <property type="match status" value="1"/>
</dbReference>
<dbReference type="EMBL" id="PXYG01000002">
    <property type="protein sequence ID" value="PSJ46755.1"/>
    <property type="molecule type" value="Genomic_DNA"/>
</dbReference>
<dbReference type="InterPro" id="IPR013991">
    <property type="entry name" value="PhnaA_N_proteobac"/>
</dbReference>
<gene>
    <name evidence="2" type="ORF">C7H85_09105</name>
</gene>
<feature type="domain" description="PhnA protein N-terminal proteobacterial" evidence="1">
    <location>
        <begin position="6"/>
        <end position="53"/>
    </location>
</feature>
<dbReference type="OrthoDB" id="9810131at2"/>
<organism evidence="2 3">
    <name type="scientific">Zobellella endophytica</name>
    <dbReference type="NCBI Taxonomy" id="2116700"/>
    <lineage>
        <taxon>Bacteria</taxon>
        <taxon>Pseudomonadati</taxon>
        <taxon>Pseudomonadota</taxon>
        <taxon>Gammaproteobacteria</taxon>
        <taxon>Aeromonadales</taxon>
        <taxon>Aeromonadaceae</taxon>
        <taxon>Zobellella</taxon>
    </lineage>
</organism>
<evidence type="ECO:0000259" key="1">
    <source>
        <dbReference type="SMART" id="SM00782"/>
    </source>
</evidence>